<evidence type="ECO:0000256" key="1">
    <source>
        <dbReference type="ARBA" id="ARBA00017473"/>
    </source>
</evidence>
<dbReference type="EC" id="2.7.1.148" evidence="6"/>
<comment type="catalytic activity">
    <reaction evidence="6">
        <text>4-CDP-2-C-methyl-D-erythritol + ATP = 4-CDP-2-C-methyl-D-erythritol 2-phosphate + ADP + H(+)</text>
        <dbReference type="Rhea" id="RHEA:18437"/>
        <dbReference type="ChEBI" id="CHEBI:15378"/>
        <dbReference type="ChEBI" id="CHEBI:30616"/>
        <dbReference type="ChEBI" id="CHEBI:57823"/>
        <dbReference type="ChEBI" id="CHEBI:57919"/>
        <dbReference type="ChEBI" id="CHEBI:456216"/>
        <dbReference type="EC" id="2.7.1.148"/>
    </reaction>
</comment>
<dbReference type="InterPro" id="IPR036554">
    <property type="entry name" value="GHMP_kinase_C_sf"/>
</dbReference>
<dbReference type="NCBIfam" id="TIGR00154">
    <property type="entry name" value="ispE"/>
    <property type="match status" value="1"/>
</dbReference>
<comment type="pathway">
    <text evidence="6">Isoprenoid biosynthesis; isopentenyl diphosphate biosynthesis via DXP pathway; isopentenyl diphosphate from 1-deoxy-D-xylulose 5-phosphate: step 3/6.</text>
</comment>
<evidence type="ECO:0000256" key="4">
    <source>
        <dbReference type="ARBA" id="ARBA00022777"/>
    </source>
</evidence>
<keyword evidence="4 6" id="KW-0418">Kinase</keyword>
<reference evidence="8" key="1">
    <citation type="submission" date="2020-10" db="EMBL/GenBank/DDBJ databases">
        <authorList>
            <person name="Gilroy R."/>
        </authorList>
    </citation>
    <scope>NUCLEOTIDE SEQUENCE</scope>
    <source>
        <strain evidence="8">CHK152-2994</strain>
    </source>
</reference>
<dbReference type="PIRSF" id="PIRSF010376">
    <property type="entry name" value="IspE"/>
    <property type="match status" value="1"/>
</dbReference>
<dbReference type="GO" id="GO:0019288">
    <property type="term" value="P:isopentenyl diphosphate biosynthetic process, methylerythritol 4-phosphate pathway"/>
    <property type="evidence" value="ECO:0007669"/>
    <property type="project" value="UniProtKB-UniRule"/>
</dbReference>
<evidence type="ECO:0000259" key="7">
    <source>
        <dbReference type="Pfam" id="PF00288"/>
    </source>
</evidence>
<dbReference type="GO" id="GO:0050515">
    <property type="term" value="F:4-(cytidine 5'-diphospho)-2-C-methyl-D-erythritol kinase activity"/>
    <property type="evidence" value="ECO:0007669"/>
    <property type="project" value="UniProtKB-UniRule"/>
</dbReference>
<comment type="function">
    <text evidence="6">Catalyzes the phosphorylation of the position 2 hydroxy group of 4-diphosphocytidyl-2C-methyl-D-erythritol.</text>
</comment>
<sequence>MKIQCPAKINLDLKITSKREDGFHNLESVMQTISLYDYLTLETSPSEKFEINLSGTSDEIPYNEKNLVHKAILLFVETTNLPPHKIEVFIEKNIPVSAGLAGGSTNAAGILKGLNETFHKPLSNAELHKLCAELGSDLNFCLEGGRQMAKGRGEILEPLEFEEFEVSLIKPITLGISAKEAYTKFSQKNANGKPGRDDFKNDLEWAVIDDYEELQQIKKQYPNSIMSGSGSTYFMIGENFAEQEGFWVKNGLKATASGIGISEELEVKSEK</sequence>
<dbReference type="SUPFAM" id="SSF54211">
    <property type="entry name" value="Ribosomal protein S5 domain 2-like"/>
    <property type="match status" value="1"/>
</dbReference>
<dbReference type="InterPro" id="IPR006204">
    <property type="entry name" value="GHMP_kinase_N_dom"/>
</dbReference>
<keyword evidence="6" id="KW-0414">Isoprene biosynthesis</keyword>
<dbReference type="SUPFAM" id="SSF55060">
    <property type="entry name" value="GHMP Kinase, C-terminal domain"/>
    <property type="match status" value="1"/>
</dbReference>
<dbReference type="PANTHER" id="PTHR43527:SF2">
    <property type="entry name" value="4-DIPHOSPHOCYTIDYL-2-C-METHYL-D-ERYTHRITOL KINASE, CHLOROPLASTIC"/>
    <property type="match status" value="1"/>
</dbReference>
<feature type="domain" description="GHMP kinase N-terminal" evidence="7">
    <location>
        <begin position="66"/>
        <end position="144"/>
    </location>
</feature>
<feature type="binding site" evidence="6">
    <location>
        <begin position="95"/>
        <end position="105"/>
    </location>
    <ligand>
        <name>ATP</name>
        <dbReference type="ChEBI" id="CHEBI:30616"/>
    </ligand>
</feature>
<evidence type="ECO:0000313" key="9">
    <source>
        <dbReference type="Proteomes" id="UP000824139"/>
    </source>
</evidence>
<keyword evidence="3 6" id="KW-0547">Nucleotide-binding</keyword>
<dbReference type="InterPro" id="IPR020568">
    <property type="entry name" value="Ribosomal_Su5_D2-typ_SF"/>
</dbReference>
<evidence type="ECO:0000256" key="6">
    <source>
        <dbReference type="HAMAP-Rule" id="MF_00061"/>
    </source>
</evidence>
<dbReference type="Gene3D" id="3.30.230.10">
    <property type="match status" value="1"/>
</dbReference>
<dbReference type="Pfam" id="PF00288">
    <property type="entry name" value="GHMP_kinases_N"/>
    <property type="match status" value="1"/>
</dbReference>
<evidence type="ECO:0000256" key="5">
    <source>
        <dbReference type="ARBA" id="ARBA00022840"/>
    </source>
</evidence>
<proteinExistence type="inferred from homology"/>
<reference evidence="8" key="2">
    <citation type="journal article" date="2021" name="PeerJ">
        <title>Extensive microbial diversity within the chicken gut microbiome revealed by metagenomics and culture.</title>
        <authorList>
            <person name="Gilroy R."/>
            <person name="Ravi A."/>
            <person name="Getino M."/>
            <person name="Pursley I."/>
            <person name="Horton D.L."/>
            <person name="Alikhan N.F."/>
            <person name="Baker D."/>
            <person name="Gharbi K."/>
            <person name="Hall N."/>
            <person name="Watson M."/>
            <person name="Adriaenssens E.M."/>
            <person name="Foster-Nyarko E."/>
            <person name="Jarju S."/>
            <person name="Secka A."/>
            <person name="Antonio M."/>
            <person name="Oren A."/>
            <person name="Chaudhuri R.R."/>
            <person name="La Ragione R."/>
            <person name="Hildebrand F."/>
            <person name="Pallen M.J."/>
        </authorList>
    </citation>
    <scope>NUCLEOTIDE SEQUENCE</scope>
    <source>
        <strain evidence="8">CHK152-2994</strain>
    </source>
</reference>
<dbReference type="PANTHER" id="PTHR43527">
    <property type="entry name" value="4-DIPHOSPHOCYTIDYL-2-C-METHYL-D-ERYTHRITOL KINASE, CHLOROPLASTIC"/>
    <property type="match status" value="1"/>
</dbReference>
<dbReference type="GO" id="GO:0005524">
    <property type="term" value="F:ATP binding"/>
    <property type="evidence" value="ECO:0007669"/>
    <property type="project" value="UniProtKB-UniRule"/>
</dbReference>
<gene>
    <name evidence="6 8" type="primary">ispE</name>
    <name evidence="8" type="ORF">IAD41_06010</name>
</gene>
<dbReference type="HAMAP" id="MF_00061">
    <property type="entry name" value="IspE"/>
    <property type="match status" value="1"/>
</dbReference>
<evidence type="ECO:0000256" key="3">
    <source>
        <dbReference type="ARBA" id="ARBA00022741"/>
    </source>
</evidence>
<dbReference type="InterPro" id="IPR014721">
    <property type="entry name" value="Ribsml_uS5_D2-typ_fold_subgr"/>
</dbReference>
<name>A0A9D1K3P6_9BACT</name>
<comment type="caution">
    <text evidence="8">The sequence shown here is derived from an EMBL/GenBank/DDBJ whole genome shotgun (WGS) entry which is preliminary data.</text>
</comment>
<organism evidence="8 9">
    <name type="scientific">Candidatus Scatenecus faecavium</name>
    <dbReference type="NCBI Taxonomy" id="2840915"/>
    <lineage>
        <taxon>Bacteria</taxon>
        <taxon>Candidatus Scatenecus</taxon>
    </lineage>
</organism>
<accession>A0A9D1K3P6</accession>
<evidence type="ECO:0000256" key="2">
    <source>
        <dbReference type="ARBA" id="ARBA00022679"/>
    </source>
</evidence>
<keyword evidence="5 6" id="KW-0067">ATP-binding</keyword>
<dbReference type="EMBL" id="DVJO01000132">
    <property type="protein sequence ID" value="HIS83140.1"/>
    <property type="molecule type" value="Genomic_DNA"/>
</dbReference>
<protein>
    <recommendedName>
        <fullName evidence="1 6">4-diphosphocytidyl-2-C-methyl-D-erythritol kinase</fullName>
        <shortName evidence="6">CMK</shortName>
        <ecNumber evidence="6">2.7.1.148</ecNumber>
    </recommendedName>
    <alternativeName>
        <fullName evidence="6">4-(cytidine-5'-diphospho)-2-C-methyl-D-erythritol kinase</fullName>
    </alternativeName>
</protein>
<dbReference type="Proteomes" id="UP000824139">
    <property type="component" value="Unassembled WGS sequence"/>
</dbReference>
<feature type="active site" evidence="6">
    <location>
        <position position="8"/>
    </location>
</feature>
<dbReference type="AlphaFoldDB" id="A0A9D1K3P6"/>
<keyword evidence="2 6" id="KW-0808">Transferase</keyword>
<evidence type="ECO:0000313" key="8">
    <source>
        <dbReference type="EMBL" id="HIS83140.1"/>
    </source>
</evidence>
<comment type="similarity">
    <text evidence="6">Belongs to the GHMP kinase family. IspE subfamily.</text>
</comment>
<dbReference type="GO" id="GO:0016114">
    <property type="term" value="P:terpenoid biosynthetic process"/>
    <property type="evidence" value="ECO:0007669"/>
    <property type="project" value="UniProtKB-UniRule"/>
</dbReference>
<feature type="active site" evidence="6">
    <location>
        <position position="137"/>
    </location>
</feature>
<dbReference type="Gene3D" id="3.30.70.890">
    <property type="entry name" value="GHMP kinase, C-terminal domain"/>
    <property type="match status" value="1"/>
</dbReference>
<dbReference type="InterPro" id="IPR004424">
    <property type="entry name" value="IspE"/>
</dbReference>